<keyword evidence="10" id="KW-1185">Reference proteome</keyword>
<dbReference type="InterPro" id="IPR000014">
    <property type="entry name" value="PAS"/>
</dbReference>
<dbReference type="InterPro" id="IPR013655">
    <property type="entry name" value="PAS_fold_3"/>
</dbReference>
<dbReference type="GO" id="GO:0000981">
    <property type="term" value="F:DNA-binding transcription factor activity, RNA polymerase II-specific"/>
    <property type="evidence" value="ECO:0007669"/>
    <property type="project" value="TreeGrafter"/>
</dbReference>
<feature type="compositionally biased region" description="Low complexity" evidence="7">
    <location>
        <begin position="535"/>
        <end position="546"/>
    </location>
</feature>
<dbReference type="CDD" id="cd00130">
    <property type="entry name" value="PAS"/>
    <property type="match status" value="2"/>
</dbReference>
<dbReference type="EMBL" id="JAAKFY010000020">
    <property type="protein sequence ID" value="KAF3841426.1"/>
    <property type="molecule type" value="Genomic_DNA"/>
</dbReference>
<name>A0A7J5XWD4_DISMA</name>
<dbReference type="OrthoDB" id="6021714at2759"/>
<dbReference type="PANTHER" id="PTHR23043:SF36">
    <property type="entry name" value="PROTEIN SINGLE-MINDED"/>
    <property type="match status" value="1"/>
</dbReference>
<evidence type="ECO:0000256" key="5">
    <source>
        <dbReference type="ARBA" id="ARBA00023163"/>
    </source>
</evidence>
<dbReference type="Proteomes" id="UP000518266">
    <property type="component" value="Unassembled WGS sequence"/>
</dbReference>
<feature type="compositionally biased region" description="Basic and acidic residues" evidence="7">
    <location>
        <begin position="485"/>
        <end position="502"/>
    </location>
</feature>
<protein>
    <recommendedName>
        <fullName evidence="8">PAS domain-containing protein</fullName>
    </recommendedName>
</protein>
<gene>
    <name evidence="9" type="ORF">F7725_007288</name>
</gene>
<evidence type="ECO:0000256" key="1">
    <source>
        <dbReference type="ARBA" id="ARBA00004123"/>
    </source>
</evidence>
<proteinExistence type="predicted"/>
<feature type="region of interest" description="Disordered" evidence="7">
    <location>
        <begin position="584"/>
        <end position="603"/>
    </location>
</feature>
<dbReference type="InterPro" id="IPR013767">
    <property type="entry name" value="PAS_fold"/>
</dbReference>
<dbReference type="Pfam" id="PF00989">
    <property type="entry name" value="PAS"/>
    <property type="match status" value="1"/>
</dbReference>
<dbReference type="PANTHER" id="PTHR23043">
    <property type="entry name" value="HYPOXIA-INDUCIBLE FACTOR 1 ALPHA"/>
    <property type="match status" value="1"/>
</dbReference>
<comment type="subcellular location">
    <subcellularLocation>
        <location evidence="1">Nucleus</location>
    </subcellularLocation>
</comment>
<dbReference type="InterPro" id="IPR035965">
    <property type="entry name" value="PAS-like_dom_sf"/>
</dbReference>
<reference evidence="9 10" key="1">
    <citation type="submission" date="2020-03" db="EMBL/GenBank/DDBJ databases">
        <title>Dissostichus mawsoni Genome sequencing and assembly.</title>
        <authorList>
            <person name="Park H."/>
        </authorList>
    </citation>
    <scope>NUCLEOTIDE SEQUENCE [LARGE SCALE GENOMIC DNA]</scope>
    <source>
        <strain evidence="9">DM0001</strain>
        <tissue evidence="9">Muscle</tissue>
    </source>
</reference>
<feature type="region of interest" description="Disordered" evidence="7">
    <location>
        <begin position="480"/>
        <end position="513"/>
    </location>
</feature>
<dbReference type="InterPro" id="IPR001610">
    <property type="entry name" value="PAC"/>
</dbReference>
<evidence type="ECO:0000259" key="8">
    <source>
        <dbReference type="PROSITE" id="PS50112"/>
    </source>
</evidence>
<evidence type="ECO:0000256" key="3">
    <source>
        <dbReference type="ARBA" id="ARBA00023015"/>
    </source>
</evidence>
<dbReference type="GO" id="GO:0005634">
    <property type="term" value="C:nucleus"/>
    <property type="evidence" value="ECO:0007669"/>
    <property type="project" value="UniProtKB-SubCell"/>
</dbReference>
<sequence length="618" mass="68387">MGEGWGQTSRFSPLDSMAKELGSHLLQTLDGFVFVVASDGKIMYISETASVHLGLSQLVIKTYRCSLHNIYEHLLEMCVLQVELTGNSIFEYIHPSDHDEMTAVLSLCQPPHHHFSPEYELERSFFLRMKCVLAKRNAGLTCGGYKVIHCSGYLKVRQYMMDMALYESSYQTVGLVAVGHSLPPSVELTVIVSSLLCAGARVAELTGYEPQDLIEKTLYHHIHACDVFHLRYAHHLCESSNILMLVKGQVTTKYYRMLSKHGGWVWVQSYATIVHNSRSSRPHCIVSVNYVLTKPCVSLSSTQDPRKHLRTKAVKMKPKVRAAPYPEAGLPAGLLSKQKPLPAGPLHLLLTEGVWKERSQYPLTPCREKSSSLSPEAGQVPCGPPYNLTLHYPYSPQSPLPRSGPPSQLTQHVRGSVGWNISSPPAPNKYTGPGLAAERRFSDDIYPDCSNNSHSSSRLKEEPYEHYTLVHREVSDVCSHPRLHGTRDSKASNQALHHEGASGERGPSCPLLSGVGLEQRRRLCMMEAPYGPPAAGYPHPADGAAPHQHRSAEEDRRTLGGGAQAPYMSMNFHKVLGKHGSVTTLSHLTDPHSSGSSPESHREIPHYIGTSVIITNER</sequence>
<dbReference type="Gene3D" id="3.30.450.20">
    <property type="entry name" value="PAS domain"/>
    <property type="match status" value="2"/>
</dbReference>
<evidence type="ECO:0000256" key="2">
    <source>
        <dbReference type="ARBA" id="ARBA00022737"/>
    </source>
</evidence>
<evidence type="ECO:0000313" key="10">
    <source>
        <dbReference type="Proteomes" id="UP000518266"/>
    </source>
</evidence>
<dbReference type="SUPFAM" id="SSF55785">
    <property type="entry name" value="PYP-like sensor domain (PAS domain)"/>
    <property type="match status" value="1"/>
</dbReference>
<feature type="domain" description="PAS" evidence="8">
    <location>
        <begin position="18"/>
        <end position="105"/>
    </location>
</feature>
<keyword evidence="5" id="KW-0804">Transcription</keyword>
<organism evidence="9 10">
    <name type="scientific">Dissostichus mawsoni</name>
    <name type="common">Antarctic cod</name>
    <dbReference type="NCBI Taxonomy" id="36200"/>
    <lineage>
        <taxon>Eukaryota</taxon>
        <taxon>Metazoa</taxon>
        <taxon>Chordata</taxon>
        <taxon>Craniata</taxon>
        <taxon>Vertebrata</taxon>
        <taxon>Euteleostomi</taxon>
        <taxon>Actinopterygii</taxon>
        <taxon>Neopterygii</taxon>
        <taxon>Teleostei</taxon>
        <taxon>Neoteleostei</taxon>
        <taxon>Acanthomorphata</taxon>
        <taxon>Eupercaria</taxon>
        <taxon>Perciformes</taxon>
        <taxon>Notothenioidei</taxon>
        <taxon>Nototheniidae</taxon>
        <taxon>Dissostichus</taxon>
    </lineage>
</organism>
<evidence type="ECO:0000256" key="6">
    <source>
        <dbReference type="ARBA" id="ARBA00023242"/>
    </source>
</evidence>
<comment type="caution">
    <text evidence="9">The sequence shown here is derived from an EMBL/GenBank/DDBJ whole genome shotgun (WGS) entry which is preliminary data.</text>
</comment>
<evidence type="ECO:0000313" key="9">
    <source>
        <dbReference type="EMBL" id="KAF3841426.1"/>
    </source>
</evidence>
<evidence type="ECO:0000256" key="4">
    <source>
        <dbReference type="ARBA" id="ARBA00023125"/>
    </source>
</evidence>
<dbReference type="AlphaFoldDB" id="A0A7J5XWD4"/>
<keyword evidence="2" id="KW-0677">Repeat</keyword>
<dbReference type="Pfam" id="PF08447">
    <property type="entry name" value="PAS_3"/>
    <property type="match status" value="1"/>
</dbReference>
<dbReference type="SMART" id="SM00086">
    <property type="entry name" value="PAC"/>
    <property type="match status" value="1"/>
</dbReference>
<keyword evidence="4" id="KW-0238">DNA-binding</keyword>
<feature type="region of interest" description="Disordered" evidence="7">
    <location>
        <begin position="535"/>
        <end position="555"/>
    </location>
</feature>
<keyword evidence="6" id="KW-0539">Nucleus</keyword>
<accession>A0A7J5XWD4</accession>
<dbReference type="PROSITE" id="PS50112">
    <property type="entry name" value="PAS"/>
    <property type="match status" value="1"/>
</dbReference>
<feature type="compositionally biased region" description="Polar residues" evidence="7">
    <location>
        <begin position="584"/>
        <end position="598"/>
    </location>
</feature>
<keyword evidence="3" id="KW-0805">Transcription regulation</keyword>
<evidence type="ECO:0000256" key="7">
    <source>
        <dbReference type="SAM" id="MobiDB-lite"/>
    </source>
</evidence>
<dbReference type="GO" id="GO:0000977">
    <property type="term" value="F:RNA polymerase II transcription regulatory region sequence-specific DNA binding"/>
    <property type="evidence" value="ECO:0007669"/>
    <property type="project" value="TreeGrafter"/>
</dbReference>